<proteinExistence type="inferred from homology"/>
<organism evidence="3 4">
    <name type="scientific">Malus domestica</name>
    <name type="common">Apple</name>
    <name type="synonym">Pyrus malus</name>
    <dbReference type="NCBI Taxonomy" id="3750"/>
    <lineage>
        <taxon>Eukaryota</taxon>
        <taxon>Viridiplantae</taxon>
        <taxon>Streptophyta</taxon>
        <taxon>Embryophyta</taxon>
        <taxon>Tracheophyta</taxon>
        <taxon>Spermatophyta</taxon>
        <taxon>Magnoliopsida</taxon>
        <taxon>eudicotyledons</taxon>
        <taxon>Gunneridae</taxon>
        <taxon>Pentapetalae</taxon>
        <taxon>rosids</taxon>
        <taxon>fabids</taxon>
        <taxon>Rosales</taxon>
        <taxon>Rosaceae</taxon>
        <taxon>Amygdaloideae</taxon>
        <taxon>Maleae</taxon>
        <taxon>Malus</taxon>
    </lineage>
</organism>
<protein>
    <recommendedName>
        <fullName evidence="5">Plastocyanin-like domain-containing protein</fullName>
    </recommendedName>
</protein>
<comment type="caution">
    <text evidence="3">The sequence shown here is derived from an EMBL/GenBank/DDBJ whole genome shotgun (WGS) entry which is preliminary data.</text>
</comment>
<evidence type="ECO:0000256" key="1">
    <source>
        <dbReference type="ARBA" id="ARBA00010838"/>
    </source>
</evidence>
<evidence type="ECO:0000313" key="3">
    <source>
        <dbReference type="EMBL" id="RXH96041.1"/>
    </source>
</evidence>
<dbReference type="GO" id="GO:0004553">
    <property type="term" value="F:hydrolase activity, hydrolyzing O-glycosyl compounds"/>
    <property type="evidence" value="ECO:0007669"/>
    <property type="project" value="InterPro"/>
</dbReference>
<dbReference type="EMBL" id="RDQH01000332">
    <property type="protein sequence ID" value="RXH96041.1"/>
    <property type="molecule type" value="Genomic_DNA"/>
</dbReference>
<dbReference type="Gene3D" id="3.20.20.80">
    <property type="entry name" value="Glycosidases"/>
    <property type="match status" value="1"/>
</dbReference>
<reference evidence="3 4" key="1">
    <citation type="submission" date="2018-10" db="EMBL/GenBank/DDBJ databases">
        <title>A high-quality apple genome assembly.</title>
        <authorList>
            <person name="Hu J."/>
        </authorList>
    </citation>
    <scope>NUCLEOTIDE SEQUENCE [LARGE SCALE GENOMIC DNA]</scope>
    <source>
        <strain evidence="4">cv. HFTH1</strain>
        <tissue evidence="3">Young leaf</tissue>
    </source>
</reference>
<evidence type="ECO:0000256" key="2">
    <source>
        <dbReference type="SAM" id="SignalP"/>
    </source>
</evidence>
<name>A0A498JS14_MALDO</name>
<accession>A0A498JS14</accession>
<feature type="signal peptide" evidence="2">
    <location>
        <begin position="1"/>
        <end position="21"/>
    </location>
</feature>
<dbReference type="GO" id="GO:0005975">
    <property type="term" value="P:carbohydrate metabolic process"/>
    <property type="evidence" value="ECO:0007669"/>
    <property type="project" value="InterPro"/>
</dbReference>
<gene>
    <name evidence="3" type="ORF">DVH24_008541</name>
</gene>
<dbReference type="STRING" id="3750.A0A498JS14"/>
<dbReference type="AlphaFoldDB" id="A0A498JS14"/>
<evidence type="ECO:0008006" key="5">
    <source>
        <dbReference type="Google" id="ProtNLM"/>
    </source>
</evidence>
<keyword evidence="2" id="KW-0732">Signal</keyword>
<dbReference type="SUPFAM" id="SSF51445">
    <property type="entry name" value="(Trans)glycosidases"/>
    <property type="match status" value="1"/>
</dbReference>
<dbReference type="InterPro" id="IPR001360">
    <property type="entry name" value="Glyco_hydro_1"/>
</dbReference>
<evidence type="ECO:0000313" key="4">
    <source>
        <dbReference type="Proteomes" id="UP000290289"/>
    </source>
</evidence>
<dbReference type="Pfam" id="PF00232">
    <property type="entry name" value="Glyco_hydro_1"/>
    <property type="match status" value="1"/>
</dbReference>
<comment type="similarity">
    <text evidence="1">Belongs to the glycosyl hydrolase 1 family.</text>
</comment>
<dbReference type="InterPro" id="IPR017853">
    <property type="entry name" value="GH"/>
</dbReference>
<feature type="chain" id="PRO_5019814897" description="Plastocyanin-like domain-containing protein" evidence="2">
    <location>
        <begin position="22"/>
        <end position="130"/>
    </location>
</feature>
<sequence length="130" mass="14069">MAHGLISICLITLVAFLAVDGRCLEIAHLNGTEHQSVVDHFHGVVANVTVGGFNFQLNLSNPKLVEELNIKRSDFPSDFLFGAGTATGQTEGSAKEGGRGPSGWDHRMETLPGLHNLNKLSYLHNILHLD</sequence>
<keyword evidence="4" id="KW-1185">Reference proteome</keyword>
<dbReference type="Proteomes" id="UP000290289">
    <property type="component" value="Chromosome 6"/>
</dbReference>